<organism evidence="2 3">
    <name type="scientific">Nonomuraea cypriaca</name>
    <dbReference type="NCBI Taxonomy" id="1187855"/>
    <lineage>
        <taxon>Bacteria</taxon>
        <taxon>Bacillati</taxon>
        <taxon>Actinomycetota</taxon>
        <taxon>Actinomycetes</taxon>
        <taxon>Streptosporangiales</taxon>
        <taxon>Streptosporangiaceae</taxon>
        <taxon>Nonomuraea</taxon>
    </lineage>
</organism>
<proteinExistence type="predicted"/>
<evidence type="ECO:0008006" key="4">
    <source>
        <dbReference type="Google" id="ProtNLM"/>
    </source>
</evidence>
<protein>
    <recommendedName>
        <fullName evidence="4">FXSXX-COOH protein</fullName>
    </recommendedName>
</protein>
<reference evidence="2" key="1">
    <citation type="submission" date="2020-11" db="EMBL/GenBank/DDBJ databases">
        <title>Whole-genome analyses of Nonomuraea sp. K274.</title>
        <authorList>
            <person name="Veyisoglu A."/>
        </authorList>
    </citation>
    <scope>NUCLEOTIDE SEQUENCE</scope>
    <source>
        <strain evidence="2">K274</strain>
    </source>
</reference>
<dbReference type="AlphaFoldDB" id="A0A931ABV4"/>
<accession>A0A931ABV4</accession>
<comment type="caution">
    <text evidence="2">The sequence shown here is derived from an EMBL/GenBank/DDBJ whole genome shotgun (WGS) entry which is preliminary data.</text>
</comment>
<keyword evidence="3" id="KW-1185">Reference proteome</keyword>
<evidence type="ECO:0000313" key="3">
    <source>
        <dbReference type="Proteomes" id="UP000605361"/>
    </source>
</evidence>
<feature type="compositionally biased region" description="Basic and acidic residues" evidence="1">
    <location>
        <begin position="27"/>
        <end position="38"/>
    </location>
</feature>
<dbReference type="RefSeq" id="WP_195898898.1">
    <property type="nucleotide sequence ID" value="NZ_JADOGI010000107.1"/>
</dbReference>
<gene>
    <name evidence="2" type="ORF">ITP53_30450</name>
</gene>
<dbReference type="EMBL" id="JADOGI010000107">
    <property type="protein sequence ID" value="MBF8189971.1"/>
    <property type="molecule type" value="Genomic_DNA"/>
</dbReference>
<feature type="region of interest" description="Disordered" evidence="1">
    <location>
        <begin position="1"/>
        <end position="48"/>
    </location>
</feature>
<evidence type="ECO:0000313" key="2">
    <source>
        <dbReference type="EMBL" id="MBF8189971.1"/>
    </source>
</evidence>
<evidence type="ECO:0000256" key="1">
    <source>
        <dbReference type="SAM" id="MobiDB-lite"/>
    </source>
</evidence>
<dbReference type="Proteomes" id="UP000605361">
    <property type="component" value="Unassembled WGS sequence"/>
</dbReference>
<sequence length="66" mass="6699">MAPTPADTIAGTPAPVVSKGATAPADNTDRSTGEDHVRALSPVDLTSRATLARTPARITFDRSPGA</sequence>
<name>A0A931ABV4_9ACTN</name>